<keyword evidence="1" id="KW-0812">Transmembrane</keyword>
<keyword evidence="3" id="KW-1185">Reference proteome</keyword>
<dbReference type="RefSeq" id="WP_264501910.1">
    <property type="nucleotide sequence ID" value="NZ_JAPDDS010000007.1"/>
</dbReference>
<evidence type="ECO:0000313" key="2">
    <source>
        <dbReference type="EMBL" id="MCW1885953.1"/>
    </source>
</evidence>
<evidence type="ECO:0000313" key="3">
    <source>
        <dbReference type="Proteomes" id="UP001207930"/>
    </source>
</evidence>
<sequence length="135" mass="14537">MSQTKHPADDRKRGKNPLEWIVFALSSVLVIAMIAVLTVEALRWQDRPPALSAKIGEMEFKDGTVIVPVEVVNHGDIAASEVNVAVTRTEGDAVQQSGVRFDFVPRQGTRRGTVSFPGAVSPGEVRITGVGFAEP</sequence>
<evidence type="ECO:0008006" key="4">
    <source>
        <dbReference type="Google" id="ProtNLM"/>
    </source>
</evidence>
<gene>
    <name evidence="2" type="ORF">OKA04_14535</name>
</gene>
<dbReference type="EMBL" id="JAPDDS010000007">
    <property type="protein sequence ID" value="MCW1885953.1"/>
    <property type="molecule type" value="Genomic_DNA"/>
</dbReference>
<protein>
    <recommendedName>
        <fullName evidence="4">TIGR02588 family protein</fullName>
    </recommendedName>
</protein>
<dbReference type="Proteomes" id="UP001207930">
    <property type="component" value="Unassembled WGS sequence"/>
</dbReference>
<accession>A0ABT3FQV0</accession>
<evidence type="ECO:0000256" key="1">
    <source>
        <dbReference type="SAM" id="Phobius"/>
    </source>
</evidence>
<comment type="caution">
    <text evidence="2">The sequence shown here is derived from an EMBL/GenBank/DDBJ whole genome shotgun (WGS) entry which is preliminary data.</text>
</comment>
<reference evidence="2 3" key="1">
    <citation type="submission" date="2022-10" db="EMBL/GenBank/DDBJ databases">
        <title>Luteolibacter flavescens strain MCCC 1K03193, whole genome shotgun sequencing project.</title>
        <authorList>
            <person name="Zhao G."/>
            <person name="Shen L."/>
        </authorList>
    </citation>
    <scope>NUCLEOTIDE SEQUENCE [LARGE SCALE GENOMIC DNA]</scope>
    <source>
        <strain evidence="2 3">MCCC 1K03193</strain>
    </source>
</reference>
<feature type="transmembrane region" description="Helical" evidence="1">
    <location>
        <begin position="20"/>
        <end position="39"/>
    </location>
</feature>
<keyword evidence="1" id="KW-1133">Transmembrane helix</keyword>
<organism evidence="2 3">
    <name type="scientific">Luteolibacter flavescens</name>
    <dbReference type="NCBI Taxonomy" id="1859460"/>
    <lineage>
        <taxon>Bacteria</taxon>
        <taxon>Pseudomonadati</taxon>
        <taxon>Verrucomicrobiota</taxon>
        <taxon>Verrucomicrobiia</taxon>
        <taxon>Verrucomicrobiales</taxon>
        <taxon>Verrucomicrobiaceae</taxon>
        <taxon>Luteolibacter</taxon>
    </lineage>
</organism>
<proteinExistence type="predicted"/>
<name>A0ABT3FQV0_9BACT</name>
<keyword evidence="1" id="KW-0472">Membrane</keyword>